<feature type="domain" description="EB" evidence="3">
    <location>
        <begin position="73"/>
        <end position="112"/>
    </location>
</feature>
<dbReference type="GO" id="GO:0016810">
    <property type="term" value="F:hydrolase activity, acting on carbon-nitrogen (but not peptide) bonds"/>
    <property type="evidence" value="ECO:0007669"/>
    <property type="project" value="InterPro"/>
</dbReference>
<dbReference type="WBParaSite" id="HCON_00084055-00001">
    <property type="protein sequence ID" value="HCON_00084055-00001"/>
    <property type="gene ID" value="HCON_00084055"/>
</dbReference>
<dbReference type="InterPro" id="IPR052740">
    <property type="entry name" value="CE4"/>
</dbReference>
<dbReference type="InterPro" id="IPR006149">
    <property type="entry name" value="EB_dom"/>
</dbReference>
<evidence type="ECO:0000259" key="3">
    <source>
        <dbReference type="Pfam" id="PF01683"/>
    </source>
</evidence>
<feature type="region of interest" description="Disordered" evidence="1">
    <location>
        <begin position="1"/>
        <end position="27"/>
    </location>
</feature>
<dbReference type="PANTHER" id="PTHR45985">
    <property type="match status" value="1"/>
</dbReference>
<evidence type="ECO:0000313" key="5">
    <source>
        <dbReference type="WBParaSite" id="HCON_00084055-00001"/>
    </source>
</evidence>
<feature type="domain" description="NodB homology" evidence="2">
    <location>
        <begin position="282"/>
        <end position="381"/>
    </location>
</feature>
<organism evidence="4 5">
    <name type="scientific">Haemonchus contortus</name>
    <name type="common">Barber pole worm</name>
    <dbReference type="NCBI Taxonomy" id="6289"/>
    <lineage>
        <taxon>Eukaryota</taxon>
        <taxon>Metazoa</taxon>
        <taxon>Ecdysozoa</taxon>
        <taxon>Nematoda</taxon>
        <taxon>Chromadorea</taxon>
        <taxon>Rhabditida</taxon>
        <taxon>Rhabditina</taxon>
        <taxon>Rhabditomorpha</taxon>
        <taxon>Strongyloidea</taxon>
        <taxon>Trichostrongylidae</taxon>
        <taxon>Haemonchus</taxon>
    </lineage>
</organism>
<accession>A0A7I4YFA3</accession>
<dbReference type="PANTHER" id="PTHR45985:SF11">
    <property type="entry name" value="EGF-LIKE DOMAIN-CONTAINING PROTEIN"/>
    <property type="match status" value="1"/>
</dbReference>
<evidence type="ECO:0000313" key="4">
    <source>
        <dbReference type="Proteomes" id="UP000025227"/>
    </source>
</evidence>
<dbReference type="Pfam" id="PF01683">
    <property type="entry name" value="EB"/>
    <property type="match status" value="2"/>
</dbReference>
<dbReference type="AlphaFoldDB" id="A0A7I4YFA3"/>
<keyword evidence="4" id="KW-1185">Reference proteome</keyword>
<feature type="domain" description="EB" evidence="3">
    <location>
        <begin position="152"/>
        <end position="204"/>
    </location>
</feature>
<dbReference type="OrthoDB" id="504708at2759"/>
<dbReference type="InterPro" id="IPR011330">
    <property type="entry name" value="Glyco_hydro/deAcase_b/a-brl"/>
</dbReference>
<dbReference type="Gene3D" id="3.20.20.370">
    <property type="entry name" value="Glycoside hydrolase/deacetylase"/>
    <property type="match status" value="1"/>
</dbReference>
<feature type="compositionally biased region" description="Low complexity" evidence="1">
    <location>
        <begin position="54"/>
        <end position="65"/>
    </location>
</feature>
<dbReference type="SUPFAM" id="SSF88713">
    <property type="entry name" value="Glycoside hydrolase/deacetylase"/>
    <property type="match status" value="1"/>
</dbReference>
<feature type="region of interest" description="Disordered" evidence="1">
    <location>
        <begin position="43"/>
        <end position="70"/>
    </location>
</feature>
<evidence type="ECO:0000259" key="2">
    <source>
        <dbReference type="Pfam" id="PF01522"/>
    </source>
</evidence>
<dbReference type="InterPro" id="IPR002509">
    <property type="entry name" value="NODB_dom"/>
</dbReference>
<protein>
    <submittedName>
        <fullName evidence="5">NodB homology domain-containing protein</fullName>
    </submittedName>
</protein>
<sequence length="630" mass="69521">EARNRHSYTQFTRPSISYVQPTTPPAAFPTGYTVEEGLYAPSANYDRGVPSSPPASSFPQQSQLSTASTPKVVRHRFLGTKCRHNDVCINGGECVGGICQCPENLFERGGRCLRASQIPHAAPSESCENGEMCTGGSICDGDSKTCVCAANHVIKGGVCGSKDASPFSLPGGSCASGEECAGNSVCVGASCQCTTDHYIEDGYCRHVASQSSPVKFSPGNGLQFISKLLSPRVPAKRCDEASCRLPECFCSVTGGNHLVSTKTEKFFHFFGRKPPGGLAPNTVPQFVVLTFDDAVNGRTLPDYLELFETVKYRNPNGCPVKGTFFVSHEWTNYDAVQWLFQQGMELASNSISHVSLEKADANRWLNEMDGQRRIIAKFANTNEEEIIGLRAPQLVVGGDEQFEMMANVGFVYDNSMSVNPGINGEPYWPQTLDYAVPWDCYDDQCPTASFPGLWAIPLNQFYGSYIPQIDAYRRSSMVRAAVDLNTTVDQLTNMLFSNFDRSYLGNRAPFVLSLNADLLQLNGKNTGMQALQRFLEEVLYRKDVYVVTLKQLIQWMQHPVPLNQMLRSDAVRCPQSFNQHATTDRKLCLKPNKCMYNTPGLGSQEHQFLTCSPCPDQYPWLDNPLGYAFS</sequence>
<feature type="compositionally biased region" description="Polar residues" evidence="1">
    <location>
        <begin position="7"/>
        <end position="21"/>
    </location>
</feature>
<dbReference type="OMA" id="RAQPCNE"/>
<dbReference type="Pfam" id="PF01522">
    <property type="entry name" value="Polysacc_deac_1"/>
    <property type="match status" value="1"/>
</dbReference>
<dbReference type="Proteomes" id="UP000025227">
    <property type="component" value="Unplaced"/>
</dbReference>
<reference evidence="5" key="1">
    <citation type="submission" date="2020-12" db="UniProtKB">
        <authorList>
            <consortium name="WormBaseParasite"/>
        </authorList>
    </citation>
    <scope>IDENTIFICATION</scope>
    <source>
        <strain evidence="5">MHco3</strain>
    </source>
</reference>
<proteinExistence type="predicted"/>
<name>A0A7I4YFA3_HAECO</name>
<dbReference type="GO" id="GO:0005975">
    <property type="term" value="P:carbohydrate metabolic process"/>
    <property type="evidence" value="ECO:0007669"/>
    <property type="project" value="InterPro"/>
</dbReference>
<evidence type="ECO:0000256" key="1">
    <source>
        <dbReference type="SAM" id="MobiDB-lite"/>
    </source>
</evidence>